<keyword evidence="2" id="KW-1185">Reference proteome</keyword>
<sequence length="175" mass="18840">MANINCICASVCGLPARKCKGVKNLGKTIVCPTKSLFISRQCFGTPAARRLFLRSTVNRVKKLNRDGSSSGASSAASAISLLLAKERQRFFPAVFSLVLASPRPFTRSNQQIGERWQGDGTASACKIPPDTLVRVARSRVDAPPLSPTPTTFTATSKASVYRVMMLLLLAVLALR</sequence>
<accession>A0AAV7IYC1</accession>
<reference evidence="1 2" key="1">
    <citation type="journal article" date="2021" name="J. Hered.">
        <title>A chromosome-level genome assembly of the parasitoid wasp, Cotesia glomerata (Hymenoptera: Braconidae).</title>
        <authorList>
            <person name="Pinto B.J."/>
            <person name="Weis J.J."/>
            <person name="Gamble T."/>
            <person name="Ode P.J."/>
            <person name="Paul R."/>
            <person name="Zaspel J.M."/>
        </authorList>
    </citation>
    <scope>NUCLEOTIDE SEQUENCE [LARGE SCALE GENOMIC DNA]</scope>
    <source>
        <strain evidence="1">CgM1</strain>
    </source>
</reference>
<dbReference type="AlphaFoldDB" id="A0AAV7IYC1"/>
<dbReference type="EMBL" id="JAHXZJ010000374">
    <property type="protein sequence ID" value="KAH0561867.1"/>
    <property type="molecule type" value="Genomic_DNA"/>
</dbReference>
<evidence type="ECO:0000313" key="2">
    <source>
        <dbReference type="Proteomes" id="UP000826195"/>
    </source>
</evidence>
<dbReference type="Proteomes" id="UP000826195">
    <property type="component" value="Unassembled WGS sequence"/>
</dbReference>
<gene>
    <name evidence="1" type="ORF">KQX54_019892</name>
</gene>
<evidence type="ECO:0000313" key="1">
    <source>
        <dbReference type="EMBL" id="KAH0561867.1"/>
    </source>
</evidence>
<protein>
    <submittedName>
        <fullName evidence="1">Uncharacterized protein</fullName>
    </submittedName>
</protein>
<proteinExistence type="predicted"/>
<comment type="caution">
    <text evidence="1">The sequence shown here is derived from an EMBL/GenBank/DDBJ whole genome shotgun (WGS) entry which is preliminary data.</text>
</comment>
<organism evidence="1 2">
    <name type="scientific">Cotesia glomerata</name>
    <name type="common">Lepidopteran parasitic wasp</name>
    <name type="synonym">Apanteles glomeratus</name>
    <dbReference type="NCBI Taxonomy" id="32391"/>
    <lineage>
        <taxon>Eukaryota</taxon>
        <taxon>Metazoa</taxon>
        <taxon>Ecdysozoa</taxon>
        <taxon>Arthropoda</taxon>
        <taxon>Hexapoda</taxon>
        <taxon>Insecta</taxon>
        <taxon>Pterygota</taxon>
        <taxon>Neoptera</taxon>
        <taxon>Endopterygota</taxon>
        <taxon>Hymenoptera</taxon>
        <taxon>Apocrita</taxon>
        <taxon>Ichneumonoidea</taxon>
        <taxon>Braconidae</taxon>
        <taxon>Microgastrinae</taxon>
        <taxon>Cotesia</taxon>
    </lineage>
</organism>
<name>A0AAV7IYC1_COTGL</name>